<evidence type="ECO:0000256" key="1">
    <source>
        <dbReference type="SAM" id="Phobius"/>
    </source>
</evidence>
<feature type="transmembrane region" description="Helical" evidence="1">
    <location>
        <begin position="47"/>
        <end position="68"/>
    </location>
</feature>
<proteinExistence type="predicted"/>
<accession>A0A7D4UJH3</accession>
<dbReference type="AlphaFoldDB" id="A0A7D4UJH3"/>
<name>A0A7D4UJH3_9SPHI</name>
<keyword evidence="3" id="KW-1185">Reference proteome</keyword>
<gene>
    <name evidence="2" type="ORF">HQ865_05020</name>
</gene>
<reference evidence="2 3" key="1">
    <citation type="submission" date="2020-05" db="EMBL/GenBank/DDBJ databases">
        <title>Mucilaginibacter mali sp. nov.</title>
        <authorList>
            <person name="Kim H.S."/>
            <person name="Lee K.C."/>
            <person name="Suh M.K."/>
            <person name="Kim J.-S."/>
            <person name="Han K.-I."/>
            <person name="Eom M.K."/>
            <person name="Shin Y.K."/>
            <person name="Lee J.-S."/>
        </authorList>
    </citation>
    <scope>NUCLEOTIDE SEQUENCE [LARGE SCALE GENOMIC DNA]</scope>
    <source>
        <strain evidence="2 3">G2-14</strain>
    </source>
</reference>
<dbReference type="KEGG" id="mmab:HQ865_05020"/>
<keyword evidence="1" id="KW-0812">Transmembrane</keyword>
<dbReference type="Proteomes" id="UP000505355">
    <property type="component" value="Chromosome"/>
</dbReference>
<protein>
    <recommendedName>
        <fullName evidence="4">Outer membrane protein beta-barrel domain-containing protein</fullName>
    </recommendedName>
</protein>
<dbReference type="EMBL" id="CP054139">
    <property type="protein sequence ID" value="QKJ29142.1"/>
    <property type="molecule type" value="Genomic_DNA"/>
</dbReference>
<keyword evidence="1" id="KW-1133">Transmembrane helix</keyword>
<keyword evidence="1" id="KW-0472">Membrane</keyword>
<evidence type="ECO:0000313" key="3">
    <source>
        <dbReference type="Proteomes" id="UP000505355"/>
    </source>
</evidence>
<organism evidence="2 3">
    <name type="scientific">Mucilaginibacter mali</name>
    <dbReference type="NCBI Taxonomy" id="2740462"/>
    <lineage>
        <taxon>Bacteria</taxon>
        <taxon>Pseudomonadati</taxon>
        <taxon>Bacteroidota</taxon>
        <taxon>Sphingobacteriia</taxon>
        <taxon>Sphingobacteriales</taxon>
        <taxon>Sphingobacteriaceae</taxon>
        <taxon>Mucilaginibacter</taxon>
    </lineage>
</organism>
<evidence type="ECO:0000313" key="2">
    <source>
        <dbReference type="EMBL" id="QKJ29142.1"/>
    </source>
</evidence>
<dbReference type="RefSeq" id="WP_173413837.1">
    <property type="nucleotide sequence ID" value="NZ_CP054139.1"/>
</dbReference>
<sequence>MDEEEIYDKLSDRIREVFDNYDEDTMADEGWALLRQKFPEEEKRRGLAWLWYAAAAVVLLCLGLWFRYQPGNDANKLMVKNPKTIIKNAAKERNHMDTIVTANATATDNLAQNHTQQSKPTTTNTQTTPILKSAGQQTNALTSVAKPKSTTPAASAQQQNAAVNTNTGLPVIAVIPPKTNGKDTIINKVNTKDIIANNTITQKQADTSVQHNNPYIAANKPIDAGKPSSADALNKLLSEKTPATKVNAKQDKATGKKAVLSVFAATYFNYAKGSDNNINVGAGFGSDFRISKKLKLSTGVSIAQNSLNYTGGVPAYSGSGYRATGLTADPASNALNNAAYNISAGAGLASVLTPIFKNYTASLIGLDVPINLKYQFNPQKSDTYVSAGLSSGTFINETYVLNYTSAQLEQKSTTHGSFNNFDFAKTLNVSFGIGYPLGKSNRLIIEPFLKYPLDGLGMQQIKFGAGGVNLKLNFVPAKK</sequence>
<evidence type="ECO:0008006" key="4">
    <source>
        <dbReference type="Google" id="ProtNLM"/>
    </source>
</evidence>